<gene>
    <name evidence="1" type="ORF">EEDITHA_LOCUS14542</name>
</gene>
<organism evidence="1 2">
    <name type="scientific">Euphydryas editha</name>
    <name type="common">Edith's checkerspot</name>
    <dbReference type="NCBI Taxonomy" id="104508"/>
    <lineage>
        <taxon>Eukaryota</taxon>
        <taxon>Metazoa</taxon>
        <taxon>Ecdysozoa</taxon>
        <taxon>Arthropoda</taxon>
        <taxon>Hexapoda</taxon>
        <taxon>Insecta</taxon>
        <taxon>Pterygota</taxon>
        <taxon>Neoptera</taxon>
        <taxon>Endopterygota</taxon>
        <taxon>Lepidoptera</taxon>
        <taxon>Glossata</taxon>
        <taxon>Ditrysia</taxon>
        <taxon>Papilionoidea</taxon>
        <taxon>Nymphalidae</taxon>
        <taxon>Nymphalinae</taxon>
        <taxon>Euphydryas</taxon>
    </lineage>
</organism>
<evidence type="ECO:0000313" key="2">
    <source>
        <dbReference type="Proteomes" id="UP001153954"/>
    </source>
</evidence>
<evidence type="ECO:0008006" key="3">
    <source>
        <dbReference type="Google" id="ProtNLM"/>
    </source>
</evidence>
<comment type="caution">
    <text evidence="1">The sequence shown here is derived from an EMBL/GenBank/DDBJ whole genome shotgun (WGS) entry which is preliminary data.</text>
</comment>
<accession>A0AAU9UKD6</accession>
<name>A0AAU9UKD6_EUPED</name>
<protein>
    <recommendedName>
        <fullName evidence="3">Craniofacial development protein 2-like</fullName>
    </recommendedName>
</protein>
<evidence type="ECO:0000313" key="1">
    <source>
        <dbReference type="EMBL" id="CAH2099583.1"/>
    </source>
</evidence>
<reference evidence="1" key="1">
    <citation type="submission" date="2022-03" db="EMBL/GenBank/DDBJ databases">
        <authorList>
            <person name="Tunstrom K."/>
        </authorList>
    </citation>
    <scope>NUCLEOTIDE SEQUENCE</scope>
</reference>
<dbReference type="Proteomes" id="UP001153954">
    <property type="component" value="Unassembled WGS sequence"/>
</dbReference>
<sequence length="111" mass="12964">MNRLQWDILGSWSQRYSLKIIQVYASTSVHPDEEVEAMYEDISRAIHTNKTYLNVVMGDFNAKIGKRRDDELRVWQFGYGQRNCRGQRLADFLEKEGLLLPASQEVDLDKP</sequence>
<dbReference type="Gene3D" id="3.60.10.10">
    <property type="entry name" value="Endonuclease/exonuclease/phosphatase"/>
    <property type="match status" value="1"/>
</dbReference>
<keyword evidence="2" id="KW-1185">Reference proteome</keyword>
<dbReference type="InterPro" id="IPR036691">
    <property type="entry name" value="Endo/exonu/phosph_ase_sf"/>
</dbReference>
<proteinExistence type="predicted"/>
<dbReference type="EMBL" id="CAKOGL010000022">
    <property type="protein sequence ID" value="CAH2099583.1"/>
    <property type="molecule type" value="Genomic_DNA"/>
</dbReference>
<dbReference type="AlphaFoldDB" id="A0AAU9UKD6"/>